<evidence type="ECO:0000313" key="3">
    <source>
        <dbReference type="Proteomes" id="UP000698752"/>
    </source>
</evidence>
<dbReference type="NCBIfam" id="TIGR01764">
    <property type="entry name" value="excise"/>
    <property type="match status" value="1"/>
</dbReference>
<feature type="domain" description="Helix-turn-helix" evidence="1">
    <location>
        <begin position="1"/>
        <end position="50"/>
    </location>
</feature>
<comment type="caution">
    <text evidence="2">The sequence shown here is derived from an EMBL/GenBank/DDBJ whole genome shotgun (WGS) entry which is preliminary data.</text>
</comment>
<dbReference type="InterPro" id="IPR009061">
    <property type="entry name" value="DNA-bd_dom_put_sf"/>
</dbReference>
<name>A0ABS5EG32_9PROT</name>
<sequence>MLSVAAIAERLDVCERTVRRLIQAGHLKPLRVGRCLRISEEDLQTYMAGCR</sequence>
<dbReference type="InterPro" id="IPR010093">
    <property type="entry name" value="SinI_DNA-bd"/>
</dbReference>
<dbReference type="Pfam" id="PF12728">
    <property type="entry name" value="HTH_17"/>
    <property type="match status" value="1"/>
</dbReference>
<dbReference type="EMBL" id="JAAEDI010000007">
    <property type="protein sequence ID" value="MBR0649632.1"/>
    <property type="molecule type" value="Genomic_DNA"/>
</dbReference>
<reference evidence="3" key="1">
    <citation type="journal article" date="2021" name="Syst. Appl. Microbiol.">
        <title>Roseomonas hellenica sp. nov., isolated from roots of wild-growing Alkanna tinctoria.</title>
        <authorList>
            <person name="Rat A."/>
            <person name="Naranjo H.D."/>
            <person name="Lebbe L."/>
            <person name="Cnockaert M."/>
            <person name="Krigas N."/>
            <person name="Grigoriadou K."/>
            <person name="Maloupa E."/>
            <person name="Willems A."/>
        </authorList>
    </citation>
    <scope>NUCLEOTIDE SEQUENCE [LARGE SCALE GENOMIC DNA]</scope>
    <source>
        <strain evidence="3">LMG 31159</strain>
    </source>
</reference>
<keyword evidence="3" id="KW-1185">Reference proteome</keyword>
<gene>
    <name evidence="2" type="ORF">GXW78_08165</name>
</gene>
<evidence type="ECO:0000313" key="2">
    <source>
        <dbReference type="EMBL" id="MBR0649632.1"/>
    </source>
</evidence>
<evidence type="ECO:0000259" key="1">
    <source>
        <dbReference type="Pfam" id="PF12728"/>
    </source>
</evidence>
<proteinExistence type="predicted"/>
<dbReference type="Proteomes" id="UP000698752">
    <property type="component" value="Unassembled WGS sequence"/>
</dbReference>
<accession>A0ABS5EG32</accession>
<dbReference type="InterPro" id="IPR041657">
    <property type="entry name" value="HTH_17"/>
</dbReference>
<organism evidence="2 3">
    <name type="scientific">Neoroseomonas terrae</name>
    <dbReference type="NCBI Taxonomy" id="424799"/>
    <lineage>
        <taxon>Bacteria</taxon>
        <taxon>Pseudomonadati</taxon>
        <taxon>Pseudomonadota</taxon>
        <taxon>Alphaproteobacteria</taxon>
        <taxon>Acetobacterales</taxon>
        <taxon>Acetobacteraceae</taxon>
        <taxon>Neoroseomonas</taxon>
    </lineage>
</organism>
<dbReference type="SUPFAM" id="SSF46955">
    <property type="entry name" value="Putative DNA-binding domain"/>
    <property type="match status" value="1"/>
</dbReference>
<protein>
    <submittedName>
        <fullName evidence="2">Helix-turn-helix domain-containing protein</fullName>
    </submittedName>
</protein>